<dbReference type="Pfam" id="PF01193">
    <property type="entry name" value="RNA_pol_L"/>
    <property type="match status" value="1"/>
</dbReference>
<dbReference type="GO" id="GO:0006351">
    <property type="term" value="P:DNA-templated transcription"/>
    <property type="evidence" value="ECO:0007669"/>
    <property type="project" value="InterPro"/>
</dbReference>
<reference evidence="8 9" key="1">
    <citation type="submission" date="2019-04" db="EMBL/GenBank/DDBJ databases">
        <title>High contiguity whole genome sequence and gene annotation resource for two Venturia nashicola isolates.</title>
        <authorList>
            <person name="Prokchorchik M."/>
            <person name="Won K."/>
            <person name="Lee Y."/>
            <person name="Choi E.D."/>
            <person name="Segonzac C."/>
            <person name="Sohn K.H."/>
        </authorList>
    </citation>
    <scope>NUCLEOTIDE SEQUENCE [LARGE SCALE GENOMIC DNA]</scope>
    <source>
        <strain evidence="8 9">PRI2</strain>
    </source>
</reference>
<dbReference type="InterPro" id="IPR036603">
    <property type="entry name" value="RBP11-like"/>
</dbReference>
<keyword evidence="3 8" id="KW-0240">DNA-directed RNA polymerase</keyword>
<dbReference type="CDD" id="cd07032">
    <property type="entry name" value="RNAP_I_II_AC40"/>
    <property type="match status" value="1"/>
</dbReference>
<comment type="similarity">
    <text evidence="6">Belongs to the archaeal Rpo3/eukaryotic RPB3 RNA polymerase subunit family.</text>
</comment>
<gene>
    <name evidence="8" type="ORF">E6O75_ATG11436</name>
</gene>
<dbReference type="GO" id="GO:0005736">
    <property type="term" value="C:RNA polymerase I complex"/>
    <property type="evidence" value="ECO:0007669"/>
    <property type="project" value="TreeGrafter"/>
</dbReference>
<dbReference type="InterPro" id="IPR033901">
    <property type="entry name" value="RNAPI/III_AC40"/>
</dbReference>
<dbReference type="Gene3D" id="3.30.1360.10">
    <property type="entry name" value="RNA polymerase, RBP11-like subunit"/>
    <property type="match status" value="1"/>
</dbReference>
<dbReference type="SUPFAM" id="SSF55257">
    <property type="entry name" value="RBP11-like subunits of RNA polymerase"/>
    <property type="match status" value="1"/>
</dbReference>
<dbReference type="OrthoDB" id="270173at2759"/>
<dbReference type="AlphaFoldDB" id="A0A4Z1NNL9"/>
<sequence>MARPDASEGMLDRRKLVEFQAEKIRQVQTNEYPQYFPGESDEWTVAKFKDQLQIKIHESAPFDSTFSVIGVDASVANAFRRILLAEVPSLCIENVYIHNNTSIIQDEVLAQRLGLIPLQANPEGLRWMKWVKKATSGETESRLSDYNTVILELKVECTWKEDGKQLYRQGENDPKKLYNNSNVYAHQMRFINTGRQEDFFKEEEGTQVKSVNPDILVAKLRPGQVIDLEMHCNKGIGADHAKFSPVATASYRLLPQIDILKPILGDAARKFQRCFPRGVIDLRPVTKAESQEKDGMYAGMEGQVRPIVADPMRDTVSREVLRHDEFKDKVRLGRVRDHFIFRVESVGQYESEELFIESVKLLKAKCARMRRSLGELNGLGS</sequence>
<evidence type="ECO:0000259" key="7">
    <source>
        <dbReference type="SMART" id="SM00662"/>
    </source>
</evidence>
<evidence type="ECO:0000256" key="5">
    <source>
        <dbReference type="ARBA" id="ARBA00023242"/>
    </source>
</evidence>
<dbReference type="InterPro" id="IPR011262">
    <property type="entry name" value="DNA-dir_RNA_pol_insert"/>
</dbReference>
<dbReference type="FunFam" id="2.170.120.12:FF:000003">
    <property type="entry name" value="Dna-directed rna polymerases i and iii subunit"/>
    <property type="match status" value="1"/>
</dbReference>
<dbReference type="SMART" id="SM00662">
    <property type="entry name" value="RPOLD"/>
    <property type="match status" value="1"/>
</dbReference>
<feature type="domain" description="DNA-directed RNA polymerase RpoA/D/Rpb3-type" evidence="7">
    <location>
        <begin position="63"/>
        <end position="372"/>
    </location>
</feature>
<evidence type="ECO:0000256" key="1">
    <source>
        <dbReference type="ARBA" id="ARBA00004123"/>
    </source>
</evidence>
<dbReference type="InterPro" id="IPR050518">
    <property type="entry name" value="Rpo3/RPB3_RNA_Pol_subunit"/>
</dbReference>
<dbReference type="STRING" id="86259.A0A4Z1NNL9"/>
<dbReference type="InterPro" id="IPR022842">
    <property type="entry name" value="RNAP_Rpo3/Rpb3/RPAC1"/>
</dbReference>
<accession>A0A4Z1NNL9</accession>
<dbReference type="GO" id="GO:0046983">
    <property type="term" value="F:protein dimerization activity"/>
    <property type="evidence" value="ECO:0007669"/>
    <property type="project" value="InterPro"/>
</dbReference>
<proteinExistence type="inferred from homology"/>
<keyword evidence="5" id="KW-0539">Nucleus</keyword>
<keyword evidence="4" id="KW-0804">Transcription</keyword>
<dbReference type="InterPro" id="IPR011263">
    <property type="entry name" value="DNA-dir_RNA_pol_RpoA/D/Rpb3"/>
</dbReference>
<dbReference type="Pfam" id="PF01000">
    <property type="entry name" value="RNA_pol_A_bac"/>
    <property type="match status" value="1"/>
</dbReference>
<evidence type="ECO:0000313" key="9">
    <source>
        <dbReference type="Proteomes" id="UP000298493"/>
    </source>
</evidence>
<dbReference type="GO" id="GO:0055029">
    <property type="term" value="C:nuclear DNA-directed RNA polymerase complex"/>
    <property type="evidence" value="ECO:0007669"/>
    <property type="project" value="UniProtKB-ARBA"/>
</dbReference>
<dbReference type="Proteomes" id="UP000298493">
    <property type="component" value="Unassembled WGS sequence"/>
</dbReference>
<comment type="caution">
    <text evidence="8">The sequence shown here is derived from an EMBL/GenBank/DDBJ whole genome shotgun (WGS) entry which is preliminary data.</text>
</comment>
<dbReference type="PANTHER" id="PTHR11800">
    <property type="entry name" value="DNA-DIRECTED RNA POLYMERASE"/>
    <property type="match status" value="1"/>
</dbReference>
<evidence type="ECO:0000256" key="3">
    <source>
        <dbReference type="ARBA" id="ARBA00022478"/>
    </source>
</evidence>
<evidence type="ECO:0000313" key="8">
    <source>
        <dbReference type="EMBL" id="TID16318.1"/>
    </source>
</evidence>
<dbReference type="EMBL" id="SNSC02000018">
    <property type="protein sequence ID" value="TID16318.1"/>
    <property type="molecule type" value="Genomic_DNA"/>
</dbReference>
<protein>
    <recommendedName>
        <fullName evidence="2">DNA-directed RNA polymerases I and III subunit RPAC1</fullName>
    </recommendedName>
</protein>
<name>A0A4Z1NNL9_9PEZI</name>
<dbReference type="GO" id="GO:0003899">
    <property type="term" value="F:DNA-directed RNA polymerase activity"/>
    <property type="evidence" value="ECO:0007669"/>
    <property type="project" value="InterPro"/>
</dbReference>
<dbReference type="Gene3D" id="2.170.120.12">
    <property type="entry name" value="DNA-directed RNA polymerase, insert domain"/>
    <property type="match status" value="1"/>
</dbReference>
<dbReference type="SUPFAM" id="SSF56553">
    <property type="entry name" value="Insert subdomain of RNA polymerase alpha subunit"/>
    <property type="match status" value="1"/>
</dbReference>
<dbReference type="InterPro" id="IPR036643">
    <property type="entry name" value="RNApol_insert_sf"/>
</dbReference>
<dbReference type="PANTHER" id="PTHR11800:SF13">
    <property type="entry name" value="DNA-DIRECTED RNA POLYMERASES I AND III SUBUNIT RPAC1"/>
    <property type="match status" value="1"/>
</dbReference>
<evidence type="ECO:0000256" key="4">
    <source>
        <dbReference type="ARBA" id="ARBA00023163"/>
    </source>
</evidence>
<organism evidence="8 9">
    <name type="scientific">Venturia nashicola</name>
    <dbReference type="NCBI Taxonomy" id="86259"/>
    <lineage>
        <taxon>Eukaryota</taxon>
        <taxon>Fungi</taxon>
        <taxon>Dikarya</taxon>
        <taxon>Ascomycota</taxon>
        <taxon>Pezizomycotina</taxon>
        <taxon>Dothideomycetes</taxon>
        <taxon>Pleosporomycetidae</taxon>
        <taxon>Venturiales</taxon>
        <taxon>Venturiaceae</taxon>
        <taxon>Venturia</taxon>
    </lineage>
</organism>
<comment type="subcellular location">
    <subcellularLocation>
        <location evidence="1">Nucleus</location>
    </subcellularLocation>
</comment>
<evidence type="ECO:0000256" key="2">
    <source>
        <dbReference type="ARBA" id="ARBA00022083"/>
    </source>
</evidence>
<dbReference type="GO" id="GO:0005666">
    <property type="term" value="C:RNA polymerase III complex"/>
    <property type="evidence" value="ECO:0007669"/>
    <property type="project" value="TreeGrafter"/>
</dbReference>
<evidence type="ECO:0000256" key="6">
    <source>
        <dbReference type="ARBA" id="ARBA00025804"/>
    </source>
</evidence>
<keyword evidence="9" id="KW-1185">Reference proteome</keyword>
<dbReference type="HAMAP" id="MF_00320">
    <property type="entry name" value="RNApol_arch_Rpo3"/>
    <property type="match status" value="1"/>
</dbReference>